<dbReference type="Proteomes" id="UP000614287">
    <property type="component" value="Unassembled WGS sequence"/>
</dbReference>
<dbReference type="InterPro" id="IPR011010">
    <property type="entry name" value="DNA_brk_join_enz"/>
</dbReference>
<dbReference type="RefSeq" id="WP_308429001.1">
    <property type="nucleotide sequence ID" value="NZ_BMZG01000004.1"/>
</dbReference>
<dbReference type="InterPro" id="IPR013762">
    <property type="entry name" value="Integrase-like_cat_sf"/>
</dbReference>
<dbReference type="GO" id="GO:0003677">
    <property type="term" value="F:DNA binding"/>
    <property type="evidence" value="ECO:0007669"/>
    <property type="project" value="UniProtKB-UniRule"/>
</dbReference>
<dbReference type="GO" id="GO:0006313">
    <property type="term" value="P:DNA transposition"/>
    <property type="evidence" value="ECO:0007669"/>
    <property type="project" value="UniProtKB-UniRule"/>
</dbReference>
<dbReference type="SUPFAM" id="SSF56349">
    <property type="entry name" value="DNA breaking-rejoining enzymes"/>
    <property type="match status" value="1"/>
</dbReference>
<evidence type="ECO:0000256" key="9">
    <source>
        <dbReference type="ARBA" id="ARBA00023306"/>
    </source>
</evidence>
<evidence type="ECO:0000256" key="7">
    <source>
        <dbReference type="ARBA" id="ARBA00023125"/>
    </source>
</evidence>
<evidence type="ECO:0000256" key="1">
    <source>
        <dbReference type="ARBA" id="ARBA00004496"/>
    </source>
</evidence>
<feature type="domain" description="Tyr recombinase" evidence="12">
    <location>
        <begin position="112"/>
        <end position="308"/>
    </location>
</feature>
<dbReference type="InterPro" id="IPR004107">
    <property type="entry name" value="Integrase_SAM-like_N"/>
</dbReference>
<keyword evidence="7 10" id="KW-0238">DNA-binding</keyword>
<dbReference type="EMBL" id="BMZG01000004">
    <property type="protein sequence ID" value="GHA70352.1"/>
    <property type="molecule type" value="Genomic_DNA"/>
</dbReference>
<dbReference type="PROSITE" id="PS51898">
    <property type="entry name" value="TYR_RECOMBINASE"/>
    <property type="match status" value="1"/>
</dbReference>
<dbReference type="CDD" id="cd00798">
    <property type="entry name" value="INT_XerDC_C"/>
    <property type="match status" value="1"/>
</dbReference>
<dbReference type="AlphaFoldDB" id="A0A8J3CN22"/>
<evidence type="ECO:0000256" key="8">
    <source>
        <dbReference type="ARBA" id="ARBA00023172"/>
    </source>
</evidence>
<evidence type="ECO:0000256" key="10">
    <source>
        <dbReference type="HAMAP-Rule" id="MF_01808"/>
    </source>
</evidence>
<protein>
    <recommendedName>
        <fullName evidence="10 11">Tyrosine recombinase XerC</fullName>
    </recommendedName>
</protein>
<keyword evidence="15" id="KW-1185">Reference proteome</keyword>
<dbReference type="GO" id="GO:0009037">
    <property type="term" value="F:tyrosine-based site-specific recombinase activity"/>
    <property type="evidence" value="ECO:0007669"/>
    <property type="project" value="UniProtKB-UniRule"/>
</dbReference>
<evidence type="ECO:0000313" key="15">
    <source>
        <dbReference type="Proteomes" id="UP000614287"/>
    </source>
</evidence>
<comment type="caution">
    <text evidence="14">The sequence shown here is derived from an EMBL/GenBank/DDBJ whole genome shotgun (WGS) entry which is preliminary data.</text>
</comment>
<accession>A0A8J3CN22</accession>
<dbReference type="InterPro" id="IPR011931">
    <property type="entry name" value="Recomb_XerC"/>
</dbReference>
<dbReference type="PANTHER" id="PTHR30349">
    <property type="entry name" value="PHAGE INTEGRASE-RELATED"/>
    <property type="match status" value="1"/>
</dbReference>
<keyword evidence="3 10" id="KW-0963">Cytoplasm</keyword>
<evidence type="ECO:0000256" key="5">
    <source>
        <dbReference type="ARBA" id="ARBA00022829"/>
    </source>
</evidence>
<dbReference type="GO" id="GO:0005737">
    <property type="term" value="C:cytoplasm"/>
    <property type="evidence" value="ECO:0007669"/>
    <property type="project" value="UniProtKB-SubCell"/>
</dbReference>
<dbReference type="Pfam" id="PF02899">
    <property type="entry name" value="Phage_int_SAM_1"/>
    <property type="match status" value="1"/>
</dbReference>
<dbReference type="Pfam" id="PF00589">
    <property type="entry name" value="Phage_integrase"/>
    <property type="match status" value="1"/>
</dbReference>
<comment type="subunit">
    <text evidence="10">Forms a cyclic heterotetrameric complex composed of two molecules of XerC and two molecules of XerD.</text>
</comment>
<dbReference type="InterPro" id="IPR002104">
    <property type="entry name" value="Integrase_catalytic"/>
</dbReference>
<dbReference type="NCBIfam" id="TIGR02224">
    <property type="entry name" value="recomb_XerC"/>
    <property type="match status" value="1"/>
</dbReference>
<evidence type="ECO:0000256" key="11">
    <source>
        <dbReference type="NCBIfam" id="TIGR02224"/>
    </source>
</evidence>
<comment type="function">
    <text evidence="10">Site-specific tyrosine recombinase, which acts by catalyzing the cutting and rejoining of the recombining DNA molecules. The XerC-XerD complex is essential to convert dimers of the bacterial chromosome into monomers to permit their segregation at cell division. It also contributes to the segregational stability of plasmids.</text>
</comment>
<evidence type="ECO:0000259" key="13">
    <source>
        <dbReference type="PROSITE" id="PS51900"/>
    </source>
</evidence>
<sequence>MRIADELPSLMQAYLEWLAIHKRLSDKTCENYARDLTLLCRLAAQVQVTEPQRLAAYQIKHFVMQLHGQGHGPKSLARYLSCWRTWFEWLVKYHELPANPVEGVRAPKAPKNLPKALSVDDAVNLANHAARGDTAILKRDHAIIELLYSSGLRVSEIAGLDVSPPTATSENDQGTGWVDWSESEVHVLGKGSKPRIAPVGAPAMAALNAWQQARAAMPKSALTHALFINTQGKRLSVRSIQLRLAHHAKVLGLPVRVHPHMLRHSFATHILQSSGDLRAVQELLGHSSLSATQVYTGLDFQHLASVYDAAHPRAKKQTKD</sequence>
<dbReference type="GO" id="GO:0051301">
    <property type="term" value="P:cell division"/>
    <property type="evidence" value="ECO:0007669"/>
    <property type="project" value="UniProtKB-UniRule"/>
</dbReference>
<dbReference type="PROSITE" id="PS51900">
    <property type="entry name" value="CB"/>
    <property type="match status" value="1"/>
</dbReference>
<evidence type="ECO:0000256" key="4">
    <source>
        <dbReference type="ARBA" id="ARBA00022618"/>
    </source>
</evidence>
<comment type="similarity">
    <text evidence="2 10">Belongs to the 'phage' integrase family. XerC subfamily.</text>
</comment>
<feature type="active site" description="O-(3'-phospho-DNA)-tyrosine intermediate" evidence="10">
    <location>
        <position position="295"/>
    </location>
</feature>
<keyword evidence="6 10" id="KW-0229">DNA integration</keyword>
<evidence type="ECO:0000256" key="2">
    <source>
        <dbReference type="ARBA" id="ARBA00006657"/>
    </source>
</evidence>
<proteinExistence type="inferred from homology"/>
<feature type="active site" evidence="10">
    <location>
        <position position="263"/>
    </location>
</feature>
<evidence type="ECO:0000256" key="6">
    <source>
        <dbReference type="ARBA" id="ARBA00022908"/>
    </source>
</evidence>
<keyword evidence="5 10" id="KW-0159">Chromosome partition</keyword>
<feature type="active site" evidence="10">
    <location>
        <position position="153"/>
    </location>
</feature>
<feature type="domain" description="Core-binding (CB)" evidence="13">
    <location>
        <begin position="5"/>
        <end position="91"/>
    </location>
</feature>
<organism evidence="14 15">
    <name type="scientific">Formosimonas limnophila</name>
    <dbReference type="NCBI Taxonomy" id="1384487"/>
    <lineage>
        <taxon>Bacteria</taxon>
        <taxon>Pseudomonadati</taxon>
        <taxon>Pseudomonadota</taxon>
        <taxon>Betaproteobacteria</taxon>
        <taxon>Burkholderiales</taxon>
        <taxon>Burkholderiaceae</taxon>
        <taxon>Formosimonas</taxon>
    </lineage>
</organism>
<dbReference type="HAMAP" id="MF_01808">
    <property type="entry name" value="Recomb_XerC_XerD"/>
    <property type="match status" value="1"/>
</dbReference>
<name>A0A8J3CN22_9BURK</name>
<dbReference type="Gene3D" id="1.10.150.130">
    <property type="match status" value="1"/>
</dbReference>
<dbReference type="InterPro" id="IPR023009">
    <property type="entry name" value="Tyrosine_recombinase_XerC/XerD"/>
</dbReference>
<feature type="active site" evidence="10">
    <location>
        <position position="286"/>
    </location>
</feature>
<evidence type="ECO:0000259" key="12">
    <source>
        <dbReference type="PROSITE" id="PS51898"/>
    </source>
</evidence>
<reference evidence="14" key="1">
    <citation type="journal article" date="2014" name="Int. J. Syst. Evol. Microbiol.">
        <title>Complete genome sequence of Corynebacterium casei LMG S-19264T (=DSM 44701T), isolated from a smear-ripened cheese.</title>
        <authorList>
            <consortium name="US DOE Joint Genome Institute (JGI-PGF)"/>
            <person name="Walter F."/>
            <person name="Albersmeier A."/>
            <person name="Kalinowski J."/>
            <person name="Ruckert C."/>
        </authorList>
    </citation>
    <scope>NUCLEOTIDE SEQUENCE</scope>
    <source>
        <strain evidence="14">KCTC 32501</strain>
    </source>
</reference>
<keyword evidence="9 10" id="KW-0131">Cell cycle</keyword>
<dbReference type="InterPro" id="IPR010998">
    <property type="entry name" value="Integrase_recombinase_N"/>
</dbReference>
<dbReference type="InterPro" id="IPR050090">
    <property type="entry name" value="Tyrosine_recombinase_XerCD"/>
</dbReference>
<evidence type="ECO:0000256" key="3">
    <source>
        <dbReference type="ARBA" id="ARBA00022490"/>
    </source>
</evidence>
<keyword evidence="4 10" id="KW-0132">Cell division</keyword>
<keyword evidence="8 10" id="KW-0233">DNA recombination</keyword>
<gene>
    <name evidence="10 14" type="primary">xerC</name>
    <name evidence="14" type="ORF">GCM10009007_08840</name>
</gene>
<evidence type="ECO:0000313" key="14">
    <source>
        <dbReference type="EMBL" id="GHA70352.1"/>
    </source>
</evidence>
<dbReference type="PANTHER" id="PTHR30349:SF81">
    <property type="entry name" value="TYROSINE RECOMBINASE XERC"/>
    <property type="match status" value="1"/>
</dbReference>
<dbReference type="GO" id="GO:0007059">
    <property type="term" value="P:chromosome segregation"/>
    <property type="evidence" value="ECO:0007669"/>
    <property type="project" value="UniProtKB-UniRule"/>
</dbReference>
<reference evidence="14" key="2">
    <citation type="submission" date="2020-09" db="EMBL/GenBank/DDBJ databases">
        <authorList>
            <person name="Sun Q."/>
            <person name="Kim S."/>
        </authorList>
    </citation>
    <scope>NUCLEOTIDE SEQUENCE</scope>
    <source>
        <strain evidence="14">KCTC 32501</strain>
    </source>
</reference>
<feature type="active site" evidence="10">
    <location>
        <position position="260"/>
    </location>
</feature>
<dbReference type="Gene3D" id="1.10.443.10">
    <property type="entry name" value="Intergrase catalytic core"/>
    <property type="match status" value="1"/>
</dbReference>
<dbReference type="InterPro" id="IPR044068">
    <property type="entry name" value="CB"/>
</dbReference>
<feature type="active site" evidence="10">
    <location>
        <position position="190"/>
    </location>
</feature>
<comment type="subcellular location">
    <subcellularLocation>
        <location evidence="1 10">Cytoplasm</location>
    </subcellularLocation>
</comment>